<sequence length="352" mass="39118">MFPLAYDFKFFFLIIFIITSATTGEGRRRSSDKEYKLFVFGDSYADTGNWPKSTGAVSWKEPYGMTFPGIPSGRFSDGRVLTDYIASYIGIESPITYREWREIGEKSAEVVRYGINYAHGGTGVFNTVVNQPNMTTQINFFQQLLEEDTVYDKHDITSSIALVSLAGNDYATYLANNGSIQDLAGFTNSMMKQLELNLERIHGLGVGKIGITAMEAIGCLPQMTALNDYKNCTEDGNLMAKFHNQILQQTVEKLNNQTGKPVFEILDLYSAFMVALGGGGGGNSKEVLKPCCVGRGREYTCGSTNNVGVKKYLVCKDPKLSFFWDQIHPSQQGWFDVYSALKPSLQNLLLHS</sequence>
<keyword evidence="2" id="KW-1185">Reference proteome</keyword>
<dbReference type="Proteomes" id="UP001060085">
    <property type="component" value="Linkage Group LG08"/>
</dbReference>
<accession>A0ACB9ZMF6</accession>
<name>A0ACB9ZMF6_CATRO</name>
<evidence type="ECO:0000313" key="2">
    <source>
        <dbReference type="Proteomes" id="UP001060085"/>
    </source>
</evidence>
<evidence type="ECO:0000313" key="1">
    <source>
        <dbReference type="EMBL" id="KAI5648451.1"/>
    </source>
</evidence>
<proteinExistence type="predicted"/>
<dbReference type="EMBL" id="CM044708">
    <property type="protein sequence ID" value="KAI5648451.1"/>
    <property type="molecule type" value="Genomic_DNA"/>
</dbReference>
<reference evidence="2" key="1">
    <citation type="journal article" date="2023" name="Nat. Plants">
        <title>Single-cell RNA sequencing provides a high-resolution roadmap for understanding the multicellular compartmentation of specialized metabolism.</title>
        <authorList>
            <person name="Sun S."/>
            <person name="Shen X."/>
            <person name="Li Y."/>
            <person name="Li Y."/>
            <person name="Wang S."/>
            <person name="Li R."/>
            <person name="Zhang H."/>
            <person name="Shen G."/>
            <person name="Guo B."/>
            <person name="Wei J."/>
            <person name="Xu J."/>
            <person name="St-Pierre B."/>
            <person name="Chen S."/>
            <person name="Sun C."/>
        </authorList>
    </citation>
    <scope>NUCLEOTIDE SEQUENCE [LARGE SCALE GENOMIC DNA]</scope>
</reference>
<organism evidence="1 2">
    <name type="scientific">Catharanthus roseus</name>
    <name type="common">Madagascar periwinkle</name>
    <name type="synonym">Vinca rosea</name>
    <dbReference type="NCBI Taxonomy" id="4058"/>
    <lineage>
        <taxon>Eukaryota</taxon>
        <taxon>Viridiplantae</taxon>
        <taxon>Streptophyta</taxon>
        <taxon>Embryophyta</taxon>
        <taxon>Tracheophyta</taxon>
        <taxon>Spermatophyta</taxon>
        <taxon>Magnoliopsida</taxon>
        <taxon>eudicotyledons</taxon>
        <taxon>Gunneridae</taxon>
        <taxon>Pentapetalae</taxon>
        <taxon>asterids</taxon>
        <taxon>lamiids</taxon>
        <taxon>Gentianales</taxon>
        <taxon>Apocynaceae</taxon>
        <taxon>Rauvolfioideae</taxon>
        <taxon>Vinceae</taxon>
        <taxon>Catharanthinae</taxon>
        <taxon>Catharanthus</taxon>
    </lineage>
</organism>
<gene>
    <name evidence="1" type="ORF">M9H77_34456</name>
</gene>
<protein>
    <submittedName>
        <fullName evidence="1">Uncharacterized protein</fullName>
    </submittedName>
</protein>
<comment type="caution">
    <text evidence="1">The sequence shown here is derived from an EMBL/GenBank/DDBJ whole genome shotgun (WGS) entry which is preliminary data.</text>
</comment>